<feature type="binding site" evidence="10">
    <location>
        <position position="439"/>
    </location>
    <ligand>
        <name>ATP</name>
        <dbReference type="ChEBI" id="CHEBI:30616"/>
    </ligand>
</feature>
<dbReference type="InterPro" id="IPR037013">
    <property type="entry name" value="GSH-S_sub-bd_sf"/>
</dbReference>
<protein>
    <recommendedName>
        <fullName evidence="9">Glutathione synthetase</fullName>
        <shortName evidence="9">GSH-S</shortName>
        <ecNumber evidence="9">6.3.2.3</ecNumber>
    </recommendedName>
</protein>
<feature type="binding site" evidence="12">
    <location>
        <begin position="448"/>
        <end position="449"/>
    </location>
    <ligand>
        <name>substrate</name>
    </ligand>
</feature>
<evidence type="ECO:0000256" key="10">
    <source>
        <dbReference type="PIRSR" id="PIRSR001558-1"/>
    </source>
</evidence>
<keyword evidence="15" id="KW-1185">Reference proteome</keyword>
<feature type="binding site" evidence="10">
    <location>
        <begin position="349"/>
        <end position="358"/>
    </location>
    <ligand>
        <name>ATP</name>
        <dbReference type="ChEBI" id="CHEBI:30616"/>
    </ligand>
</feature>
<dbReference type="InterPro" id="IPR014042">
    <property type="entry name" value="Glutathione_synthase_a-hlx"/>
</dbReference>
<dbReference type="GO" id="GO:0005829">
    <property type="term" value="C:cytosol"/>
    <property type="evidence" value="ECO:0007669"/>
    <property type="project" value="TreeGrafter"/>
</dbReference>
<dbReference type="GO" id="GO:0005524">
    <property type="term" value="F:ATP binding"/>
    <property type="evidence" value="ECO:0007669"/>
    <property type="project" value="UniProtKB-UniRule"/>
</dbReference>
<proteinExistence type="inferred from homology"/>
<evidence type="ECO:0000256" key="5">
    <source>
        <dbReference type="ARBA" id="ARBA00022723"/>
    </source>
</evidence>
<comment type="cofactor">
    <cofactor evidence="9 11">
        <name>Mg(2+)</name>
        <dbReference type="ChEBI" id="CHEBI:18420"/>
    </cofactor>
    <text evidence="9 11">Binds 1 Mg(2+) ion per subunit.</text>
</comment>
<dbReference type="EMBL" id="BRXX01000016">
    <property type="protein sequence ID" value="GMH82556.1"/>
    <property type="molecule type" value="Genomic_DNA"/>
</dbReference>
<evidence type="ECO:0000256" key="1">
    <source>
        <dbReference type="ARBA" id="ARBA00004965"/>
    </source>
</evidence>
<dbReference type="Gene3D" id="3.30.1490.80">
    <property type="match status" value="1"/>
</dbReference>
<dbReference type="SUPFAM" id="SSF52440">
    <property type="entry name" value="PreATP-grasp domain"/>
    <property type="match status" value="1"/>
</dbReference>
<feature type="binding site" evidence="12">
    <location>
        <begin position="190"/>
        <end position="192"/>
    </location>
    <ligand>
        <name>substrate</name>
    </ligand>
</feature>
<dbReference type="AlphaFoldDB" id="A0A9W7B297"/>
<evidence type="ECO:0000256" key="11">
    <source>
        <dbReference type="PIRSR" id="PIRSR001558-2"/>
    </source>
</evidence>
<evidence type="ECO:0000256" key="7">
    <source>
        <dbReference type="ARBA" id="ARBA00022840"/>
    </source>
</evidence>
<keyword evidence="3 9" id="KW-0436">Ligase</keyword>
<dbReference type="PANTHER" id="PTHR11130">
    <property type="entry name" value="GLUTATHIONE SYNTHETASE"/>
    <property type="match status" value="1"/>
</dbReference>
<dbReference type="EC" id="6.3.2.3" evidence="9"/>
<feature type="binding site" evidence="11">
    <location>
        <position position="353"/>
    </location>
    <ligand>
        <name>Mg(2+)</name>
        <dbReference type="ChEBI" id="CHEBI:18420"/>
    </ligand>
</feature>
<evidence type="ECO:0000313" key="14">
    <source>
        <dbReference type="EMBL" id="GMH82556.1"/>
    </source>
</evidence>
<evidence type="ECO:0000256" key="3">
    <source>
        <dbReference type="ARBA" id="ARBA00022598"/>
    </source>
</evidence>
<gene>
    <name evidence="14" type="ORF">TrVE_jg5073</name>
</gene>
<keyword evidence="7 9" id="KW-0067">ATP-binding</keyword>
<feature type="binding site" evidence="12">
    <location>
        <begin position="248"/>
        <end position="251"/>
    </location>
    <ligand>
        <name>substrate</name>
    </ligand>
</feature>
<dbReference type="SUPFAM" id="SSF56059">
    <property type="entry name" value="Glutathione synthetase ATP-binding domain-like"/>
    <property type="match status" value="1"/>
</dbReference>
<evidence type="ECO:0000259" key="13">
    <source>
        <dbReference type="Pfam" id="PF03199"/>
    </source>
</evidence>
<feature type="binding site" evidence="11">
    <location>
        <position position="127"/>
    </location>
    <ligand>
        <name>Mg(2+)</name>
        <dbReference type="ChEBI" id="CHEBI:18420"/>
    </ligand>
</feature>
<comment type="caution">
    <text evidence="14">The sequence shown here is derived from an EMBL/GenBank/DDBJ whole genome shotgun (WGS) entry which is preliminary data.</text>
</comment>
<dbReference type="GO" id="GO:0000287">
    <property type="term" value="F:magnesium ion binding"/>
    <property type="evidence" value="ECO:0007669"/>
    <property type="project" value="UniProtKB-UniRule"/>
</dbReference>
<feature type="binding site" evidence="10">
    <location>
        <position position="287"/>
    </location>
    <ligand>
        <name>ATP</name>
        <dbReference type="ChEBI" id="CHEBI:30616"/>
    </ligand>
</feature>
<dbReference type="PIRSF" id="PIRSF001558">
    <property type="entry name" value="GSHase"/>
    <property type="match status" value="1"/>
</dbReference>
<dbReference type="Pfam" id="PF03917">
    <property type="entry name" value="GSH_synth_ATP"/>
    <property type="match status" value="1"/>
</dbReference>
<feature type="binding site" evidence="12">
    <location>
        <begin position="131"/>
        <end position="134"/>
    </location>
    <ligand>
        <name>substrate</name>
    </ligand>
</feature>
<feature type="binding site" evidence="10">
    <location>
        <position position="409"/>
    </location>
    <ligand>
        <name>ATP</name>
        <dbReference type="ChEBI" id="CHEBI:30616"/>
    </ligand>
</feature>
<feature type="binding site" evidence="10">
    <location>
        <position position="196"/>
    </location>
    <ligand>
        <name>substrate</name>
    </ligand>
</feature>
<keyword evidence="8 9" id="KW-0460">Magnesium</keyword>
<feature type="binding site" evidence="10">
    <location>
        <position position="127"/>
    </location>
    <ligand>
        <name>ATP</name>
        <dbReference type="ChEBI" id="CHEBI:30616"/>
    </ligand>
</feature>
<accession>A0A9W7B297</accession>
<keyword evidence="4 9" id="KW-0317">Glutathione biosynthesis</keyword>
<keyword evidence="5 9" id="KW-0479">Metal-binding</keyword>
<keyword evidence="6 9" id="KW-0547">Nucleotide-binding</keyword>
<evidence type="ECO:0000256" key="12">
    <source>
        <dbReference type="PIRSR" id="PIRSR001558-3"/>
    </source>
</evidence>
<dbReference type="InterPro" id="IPR004887">
    <property type="entry name" value="GSH_synth_subst-bd"/>
</dbReference>
<organism evidence="14 15">
    <name type="scientific">Triparma verrucosa</name>
    <dbReference type="NCBI Taxonomy" id="1606542"/>
    <lineage>
        <taxon>Eukaryota</taxon>
        <taxon>Sar</taxon>
        <taxon>Stramenopiles</taxon>
        <taxon>Ochrophyta</taxon>
        <taxon>Bolidophyceae</taxon>
        <taxon>Parmales</taxon>
        <taxon>Triparmaceae</taxon>
        <taxon>Triparma</taxon>
    </lineage>
</organism>
<feature type="binding site" evidence="10">
    <location>
        <position position="110"/>
    </location>
    <ligand>
        <name>substrate</name>
    </ligand>
</feature>
<dbReference type="InterPro" id="IPR014709">
    <property type="entry name" value="Glutathione_synthase_C_euk"/>
</dbReference>
<reference evidence="15" key="1">
    <citation type="journal article" date="2023" name="Commun. Biol.">
        <title>Genome analysis of Parmales, the sister group of diatoms, reveals the evolutionary specialization of diatoms from phago-mixotrophs to photoautotrophs.</title>
        <authorList>
            <person name="Ban H."/>
            <person name="Sato S."/>
            <person name="Yoshikawa S."/>
            <person name="Yamada K."/>
            <person name="Nakamura Y."/>
            <person name="Ichinomiya M."/>
            <person name="Sato N."/>
            <person name="Blanc-Mathieu R."/>
            <person name="Endo H."/>
            <person name="Kuwata A."/>
            <person name="Ogata H."/>
        </authorList>
    </citation>
    <scope>NUCLEOTIDE SEQUENCE [LARGE SCALE GENOMIC DNA]</scope>
    <source>
        <strain evidence="15">NIES 3699</strain>
    </source>
</reference>
<sequence>MSTPLHVLTLQSATTGVLTSPTPDGYALAPQTLTPCPISAEHMQLALKHSKTYNRMMYLAKKKFSTWLKPHLMATSTSDPEFTGKLLSLADFILSNSPSSYETPVLCVMRSDYMLDTSSNPGPKLVEYNTIASSFGCLSTKLAKVHETLNKTFSLNQNIASNNATDKIVGGLSACCSLDGVIVMVVQPGERNLFDQGVIELEVIKRGRKIVRMSLDQICNDSALDAASNVLTIKINGADVPVECVYFRAGYDPSDYKSSDDWEGRKKLELCTAIKCPDVFGQLFGAKKIQQILTIKEEREKLYEGEEEEYKAQQEGVEDTWVKMWDLKDFDSIVKMVQSAEENTSFVLKPQREGGGNNVYGDDVLGHLKALKEEERDGWVLMETIVAEKFNNTLVKEGKVAYAGVCSAEIGIFGVTCFDSEGSDRIDDEGKQGYICRCKREGVDEGGVAAGFAFLSSIQLV</sequence>
<name>A0A9W7B297_9STRA</name>
<dbReference type="Pfam" id="PF03199">
    <property type="entry name" value="GSH_synthase"/>
    <property type="match status" value="1"/>
</dbReference>
<dbReference type="Gene3D" id="1.10.1080.10">
    <property type="entry name" value="Glutathione Synthetase, Chain A, domain 3"/>
    <property type="match status" value="1"/>
</dbReference>
<feature type="binding site" evidence="10">
    <location>
        <position position="437"/>
    </location>
    <ligand>
        <name>substrate</name>
    </ligand>
</feature>
<dbReference type="InterPro" id="IPR016185">
    <property type="entry name" value="PreATP-grasp_dom_sf"/>
</dbReference>
<dbReference type="GO" id="GO:0043295">
    <property type="term" value="F:glutathione binding"/>
    <property type="evidence" value="ECO:0007669"/>
    <property type="project" value="UniProtKB-UniRule"/>
</dbReference>
<dbReference type="InterPro" id="IPR014049">
    <property type="entry name" value="Glutathione_synthase_N_euk"/>
</dbReference>
<evidence type="ECO:0000313" key="15">
    <source>
        <dbReference type="Proteomes" id="UP001165160"/>
    </source>
</evidence>
<feature type="domain" description="Glutathione synthase substrate-binding" evidence="13">
    <location>
        <begin position="181"/>
        <end position="283"/>
    </location>
</feature>
<dbReference type="Gene3D" id="3.30.470.20">
    <property type="entry name" value="ATP-grasp fold, B domain"/>
    <property type="match status" value="1"/>
</dbReference>
<feature type="binding site" evidence="10">
    <location>
        <begin position="382"/>
        <end position="385"/>
    </location>
    <ligand>
        <name>ATP</name>
        <dbReference type="ChEBI" id="CHEBI:30616"/>
    </ligand>
</feature>
<feature type="binding site" evidence="11">
    <location>
        <position position="129"/>
    </location>
    <ligand>
        <name>Mg(2+)</name>
        <dbReference type="ChEBI" id="CHEBI:18420"/>
    </ligand>
</feature>
<dbReference type="InterPro" id="IPR005615">
    <property type="entry name" value="Glutathione_synthase"/>
</dbReference>
<comment type="similarity">
    <text evidence="2 9">Belongs to the eukaryotic GSH synthase family.</text>
</comment>
<evidence type="ECO:0000256" key="8">
    <source>
        <dbReference type="ARBA" id="ARBA00022842"/>
    </source>
</evidence>
<dbReference type="Gene3D" id="3.30.1490.50">
    <property type="match status" value="1"/>
</dbReference>
<evidence type="ECO:0000256" key="4">
    <source>
        <dbReference type="ARBA" id="ARBA00022684"/>
    </source>
</evidence>
<dbReference type="GO" id="GO:0004363">
    <property type="term" value="F:glutathione synthase activity"/>
    <property type="evidence" value="ECO:0007669"/>
    <property type="project" value="UniProtKB-UniRule"/>
</dbReference>
<evidence type="ECO:0000256" key="9">
    <source>
        <dbReference type="PIRNR" id="PIRNR001558"/>
    </source>
</evidence>
<dbReference type="Proteomes" id="UP001165160">
    <property type="component" value="Unassembled WGS sequence"/>
</dbReference>
<evidence type="ECO:0000256" key="6">
    <source>
        <dbReference type="ARBA" id="ARBA00022741"/>
    </source>
</evidence>
<dbReference type="PANTHER" id="PTHR11130:SF0">
    <property type="entry name" value="GLUTATHIONE SYNTHETASE"/>
    <property type="match status" value="1"/>
</dbReference>
<dbReference type="Gene3D" id="3.40.50.1760">
    <property type="entry name" value="Glutathione synthase, substrate-binding domain superfamily, eukaryotic"/>
    <property type="match status" value="1"/>
</dbReference>
<feature type="binding site" evidence="10">
    <location>
        <position position="445"/>
    </location>
    <ligand>
        <name>ATP</name>
        <dbReference type="ChEBI" id="CHEBI:30616"/>
    </ligand>
</feature>
<evidence type="ECO:0000256" key="2">
    <source>
        <dbReference type="ARBA" id="ARBA00010385"/>
    </source>
</evidence>
<feature type="binding site" evidence="10">
    <location>
        <position position="360"/>
    </location>
    <ligand>
        <name>ATP</name>
        <dbReference type="ChEBI" id="CHEBI:30616"/>
    </ligand>
</feature>
<comment type="catalytic activity">
    <reaction evidence="9">
        <text>gamma-L-glutamyl-L-cysteine + glycine + ATP = glutathione + ADP + phosphate + H(+)</text>
        <dbReference type="Rhea" id="RHEA:13557"/>
        <dbReference type="ChEBI" id="CHEBI:15378"/>
        <dbReference type="ChEBI" id="CHEBI:30616"/>
        <dbReference type="ChEBI" id="CHEBI:43474"/>
        <dbReference type="ChEBI" id="CHEBI:57305"/>
        <dbReference type="ChEBI" id="CHEBI:57925"/>
        <dbReference type="ChEBI" id="CHEBI:58173"/>
        <dbReference type="ChEBI" id="CHEBI:456216"/>
        <dbReference type="EC" id="6.3.2.3"/>
    </reaction>
</comment>
<comment type="pathway">
    <text evidence="1 9">Sulfur metabolism; glutathione biosynthesis; glutathione from L-cysteine and L-glutamate: step 2/2.</text>
</comment>